<evidence type="ECO:0000259" key="2">
    <source>
        <dbReference type="Pfam" id="PF13690"/>
    </source>
</evidence>
<evidence type="ECO:0000256" key="1">
    <source>
        <dbReference type="ARBA" id="ARBA00022500"/>
    </source>
</evidence>
<dbReference type="SUPFAM" id="SSF103039">
    <property type="entry name" value="CheC-like"/>
    <property type="match status" value="1"/>
</dbReference>
<protein>
    <submittedName>
        <fullName evidence="3">Chemotaxis protein CheX</fullName>
    </submittedName>
</protein>
<gene>
    <name evidence="3" type="ORF">DIT97_04160</name>
</gene>
<name>A0A3D3R0L0_9PLAN</name>
<feature type="domain" description="Chemotaxis phosphatase CheX-like" evidence="2">
    <location>
        <begin position="54"/>
        <end position="147"/>
    </location>
</feature>
<organism evidence="3 4">
    <name type="scientific">Gimesia maris</name>
    <dbReference type="NCBI Taxonomy" id="122"/>
    <lineage>
        <taxon>Bacteria</taxon>
        <taxon>Pseudomonadati</taxon>
        <taxon>Planctomycetota</taxon>
        <taxon>Planctomycetia</taxon>
        <taxon>Planctomycetales</taxon>
        <taxon>Planctomycetaceae</taxon>
        <taxon>Gimesia</taxon>
    </lineage>
</organism>
<dbReference type="InterPro" id="IPR028051">
    <property type="entry name" value="CheX-like_dom"/>
</dbReference>
<dbReference type="RefSeq" id="WP_154930096.1">
    <property type="nucleotide sequence ID" value="NZ_CP036341.1"/>
</dbReference>
<dbReference type="PANTHER" id="PTHR39452:SF1">
    <property type="entry name" value="CHEY-P PHOSPHATASE CHEX"/>
    <property type="match status" value="1"/>
</dbReference>
<evidence type="ECO:0000313" key="4">
    <source>
        <dbReference type="Proteomes" id="UP000263642"/>
    </source>
</evidence>
<dbReference type="Pfam" id="PF13690">
    <property type="entry name" value="CheX"/>
    <property type="match status" value="1"/>
</dbReference>
<dbReference type="InterPro" id="IPR038756">
    <property type="entry name" value="CheX-like"/>
</dbReference>
<reference evidence="3 4" key="1">
    <citation type="journal article" date="2018" name="Nat. Biotechnol.">
        <title>A standardized bacterial taxonomy based on genome phylogeny substantially revises the tree of life.</title>
        <authorList>
            <person name="Parks D.H."/>
            <person name="Chuvochina M."/>
            <person name="Waite D.W."/>
            <person name="Rinke C."/>
            <person name="Skarshewski A."/>
            <person name="Chaumeil P.A."/>
            <person name="Hugenholtz P."/>
        </authorList>
    </citation>
    <scope>NUCLEOTIDE SEQUENCE [LARGE SCALE GENOMIC DNA]</scope>
    <source>
        <strain evidence="3">UBA9375</strain>
    </source>
</reference>
<proteinExistence type="predicted"/>
<dbReference type="AlphaFoldDB" id="A0A3D3R0L0"/>
<keyword evidence="1" id="KW-0145">Chemotaxis</keyword>
<dbReference type="InterPro" id="IPR028976">
    <property type="entry name" value="CheC-like_sf"/>
</dbReference>
<evidence type="ECO:0000313" key="3">
    <source>
        <dbReference type="EMBL" id="HCO22279.1"/>
    </source>
</evidence>
<dbReference type="Proteomes" id="UP000263642">
    <property type="component" value="Unassembled WGS sequence"/>
</dbReference>
<accession>A0A3D3R0L0</accession>
<dbReference type="PANTHER" id="PTHR39452">
    <property type="entry name" value="CHEY-P PHOSPHATASE CHEX"/>
    <property type="match status" value="1"/>
</dbReference>
<dbReference type="CDD" id="cd17906">
    <property type="entry name" value="CheX"/>
    <property type="match status" value="1"/>
</dbReference>
<dbReference type="Gene3D" id="3.40.1550.10">
    <property type="entry name" value="CheC-like"/>
    <property type="match status" value="1"/>
</dbReference>
<sequence length="163" mass="17078">MTSTSTVGKSELTAEFVNPIISATISVFEMMLDCTPKRTGLSLKQDLIPQHELSAVIGISGKAAGTLVLSLSKSVGIGVLDRLVGISTNEINDEVCDAVCELANMIAGSAKAQLEHLEASISIPNIITGKGHTVHYPSNVSPICIAFDSEIGTFSIEAGFSDR</sequence>
<comment type="caution">
    <text evidence="3">The sequence shown here is derived from an EMBL/GenBank/DDBJ whole genome shotgun (WGS) entry which is preliminary data.</text>
</comment>
<dbReference type="GO" id="GO:0006935">
    <property type="term" value="P:chemotaxis"/>
    <property type="evidence" value="ECO:0007669"/>
    <property type="project" value="UniProtKB-KW"/>
</dbReference>
<dbReference type="EMBL" id="DQAY01000024">
    <property type="protein sequence ID" value="HCO22279.1"/>
    <property type="molecule type" value="Genomic_DNA"/>
</dbReference>